<gene>
    <name evidence="3" type="ORF">C1631_008780</name>
</gene>
<dbReference type="InterPro" id="IPR011990">
    <property type="entry name" value="TPR-like_helical_dom_sf"/>
</dbReference>
<organism evidence="3 4">
    <name type="scientific">Chryseobacterium phosphatilyticum</name>
    <dbReference type="NCBI Taxonomy" id="475075"/>
    <lineage>
        <taxon>Bacteria</taxon>
        <taxon>Pseudomonadati</taxon>
        <taxon>Bacteroidota</taxon>
        <taxon>Flavobacteriia</taxon>
        <taxon>Flavobacteriales</taxon>
        <taxon>Weeksellaceae</taxon>
        <taxon>Chryseobacterium group</taxon>
        <taxon>Chryseobacterium</taxon>
    </lineage>
</organism>
<dbReference type="InterPro" id="IPR032640">
    <property type="entry name" value="AMPK1_CBM"/>
</dbReference>
<dbReference type="Proteomes" id="UP000236594">
    <property type="component" value="Unassembled WGS sequence"/>
</dbReference>
<accession>A0A316XH15</accession>
<dbReference type="SUPFAM" id="SSF48452">
    <property type="entry name" value="TPR-like"/>
    <property type="match status" value="1"/>
</dbReference>
<dbReference type="Gene3D" id="2.60.40.10">
    <property type="entry name" value="Immunoglobulins"/>
    <property type="match status" value="1"/>
</dbReference>
<evidence type="ECO:0000313" key="4">
    <source>
        <dbReference type="Proteomes" id="UP000236594"/>
    </source>
</evidence>
<reference evidence="3 4" key="1">
    <citation type="submission" date="2018-04" db="EMBL/GenBank/DDBJ databases">
        <title>Draft Genome Sequence of Phosphate-Solubilizing Chryseobacterium sp. ISE14 that is a Biocontrol and Plant Growth-Promoting Rhizobacterium Isolated from Cucumber.</title>
        <authorList>
            <person name="Jeong J.-J."/>
            <person name="Sang M.K."/>
            <person name="Choi I.-G."/>
            <person name="Kim K.D."/>
        </authorList>
    </citation>
    <scope>NUCLEOTIDE SEQUENCE [LARGE SCALE GENOMIC DNA]</scope>
    <source>
        <strain evidence="3 4">ISE14</strain>
    </source>
</reference>
<evidence type="ECO:0000313" key="3">
    <source>
        <dbReference type="EMBL" id="PWN70080.1"/>
    </source>
</evidence>
<keyword evidence="4" id="KW-1185">Reference proteome</keyword>
<evidence type="ECO:0000259" key="2">
    <source>
        <dbReference type="Pfam" id="PF16561"/>
    </source>
</evidence>
<dbReference type="InterPro" id="IPR029055">
    <property type="entry name" value="Ntn_hydrolases_N"/>
</dbReference>
<dbReference type="RefSeq" id="WP_103247153.1">
    <property type="nucleotide sequence ID" value="NZ_PPED02000002.1"/>
</dbReference>
<keyword evidence="1" id="KW-0732">Signal</keyword>
<feature type="domain" description="AMP-activated protein kinase glycogen-binding" evidence="2">
    <location>
        <begin position="396"/>
        <end position="466"/>
    </location>
</feature>
<evidence type="ECO:0000256" key="1">
    <source>
        <dbReference type="SAM" id="SignalP"/>
    </source>
</evidence>
<comment type="caution">
    <text evidence="3">The sequence shown here is derived from an EMBL/GenBank/DDBJ whole genome shotgun (WGS) entry which is preliminary data.</text>
</comment>
<dbReference type="Gene3D" id="3.60.60.10">
    <property type="entry name" value="Penicillin V Acylase, Chain A"/>
    <property type="match status" value="1"/>
</dbReference>
<dbReference type="InterPro" id="IPR013783">
    <property type="entry name" value="Ig-like_fold"/>
</dbReference>
<dbReference type="Gene3D" id="1.25.40.10">
    <property type="entry name" value="Tetratricopeptide repeat domain"/>
    <property type="match status" value="1"/>
</dbReference>
<dbReference type="AlphaFoldDB" id="A0A316XH15"/>
<protein>
    <recommendedName>
        <fullName evidence="2">AMP-activated protein kinase glycogen-binding domain-containing protein</fullName>
    </recommendedName>
</protein>
<dbReference type="Pfam" id="PF16561">
    <property type="entry name" value="AMPK1_CBM"/>
    <property type="match status" value="1"/>
</dbReference>
<dbReference type="OrthoDB" id="738883at2"/>
<dbReference type="InterPro" id="IPR014756">
    <property type="entry name" value="Ig_E-set"/>
</dbReference>
<feature type="chain" id="PRO_5016462286" description="AMP-activated protein kinase glycogen-binding domain-containing protein" evidence="1">
    <location>
        <begin position="23"/>
        <end position="468"/>
    </location>
</feature>
<name>A0A316XH15_9FLAO</name>
<dbReference type="EMBL" id="PPED02000002">
    <property type="protein sequence ID" value="PWN70080.1"/>
    <property type="molecule type" value="Genomic_DNA"/>
</dbReference>
<dbReference type="SUPFAM" id="SSF81296">
    <property type="entry name" value="E set domains"/>
    <property type="match status" value="1"/>
</dbReference>
<sequence length="468" mass="54197">MKKIKISALFFLLLALSGPLNACTIFLAHDKKNVWIGNNEDESPDMKYKFWYIPREGKSIGYMLWSEKHEGYNDIMWQYPQGGMNEYGLFADYTAIDTIPVIPISSKINREEEVVNDILKTCKSVQQALQLISAYNLIKLSGAQLFIADASGDYATIHGNYIVTKTSQNFSLTNYCIANEHKESCWRRETSTNMLTGFQTFNTKNITDILKESAQKEPGDTTTNYSMAINLRKKKMTLYLKGDFKTAVQINLDEELNKGKHALDITSYFPENIEMVLHKIYENEGINKTISLYNLMKKTSPKKYNFINNDALYFGISLLRKGKTDDAVKFIENLKKENHRNLLIQDWLGIAYQYQGNHAVSADYFNKVLTRRPDDYLANLYLKRNSQKIVFKITEWKGAQSVKLIGSFTEWLKNPIRLDKKQEYWYAEVDIPQGKQEYKFLVDEIFYIADPCNLMYVWNGNNVNSVLK</sequence>
<dbReference type="SUPFAM" id="SSF56235">
    <property type="entry name" value="N-terminal nucleophile aminohydrolases (Ntn hydrolases)"/>
    <property type="match status" value="1"/>
</dbReference>
<proteinExistence type="predicted"/>
<feature type="signal peptide" evidence="1">
    <location>
        <begin position="1"/>
        <end position="22"/>
    </location>
</feature>